<keyword evidence="1" id="KW-0539">Nucleus</keyword>
<dbReference type="InterPro" id="IPR036864">
    <property type="entry name" value="Zn2-C6_fun-type_DNA-bd_sf"/>
</dbReference>
<feature type="domain" description="Zn(2)-C6 fungal-type" evidence="3">
    <location>
        <begin position="41"/>
        <end position="109"/>
    </location>
</feature>
<accession>A0AA40F0V6</accession>
<feature type="compositionally biased region" description="Pro residues" evidence="2">
    <location>
        <begin position="377"/>
        <end position="386"/>
    </location>
</feature>
<evidence type="ECO:0000313" key="5">
    <source>
        <dbReference type="Proteomes" id="UP001172155"/>
    </source>
</evidence>
<dbReference type="CDD" id="cd00067">
    <property type="entry name" value="GAL4"/>
    <property type="match status" value="1"/>
</dbReference>
<evidence type="ECO:0000256" key="1">
    <source>
        <dbReference type="ARBA" id="ARBA00023242"/>
    </source>
</evidence>
<dbReference type="GO" id="GO:0000981">
    <property type="term" value="F:DNA-binding transcription factor activity, RNA polymerase II-specific"/>
    <property type="evidence" value="ECO:0007669"/>
    <property type="project" value="InterPro"/>
</dbReference>
<feature type="compositionally biased region" description="Polar residues" evidence="2">
    <location>
        <begin position="13"/>
        <end position="33"/>
    </location>
</feature>
<feature type="region of interest" description="Disordered" evidence="2">
    <location>
        <begin position="13"/>
        <end position="46"/>
    </location>
</feature>
<name>A0AA40F0V6_9PEZI</name>
<dbReference type="GO" id="GO:0008270">
    <property type="term" value="F:zinc ion binding"/>
    <property type="evidence" value="ECO:0007669"/>
    <property type="project" value="InterPro"/>
</dbReference>
<dbReference type="Proteomes" id="UP001172155">
    <property type="component" value="Unassembled WGS sequence"/>
</dbReference>
<feature type="compositionally biased region" description="Polar residues" evidence="2">
    <location>
        <begin position="134"/>
        <end position="145"/>
    </location>
</feature>
<proteinExistence type="predicted"/>
<dbReference type="EMBL" id="JAUKUD010000003">
    <property type="protein sequence ID" value="KAK0749108.1"/>
    <property type="molecule type" value="Genomic_DNA"/>
</dbReference>
<protein>
    <recommendedName>
        <fullName evidence="3">Zn(2)-C6 fungal-type domain-containing protein</fullName>
    </recommendedName>
</protein>
<evidence type="ECO:0000259" key="3">
    <source>
        <dbReference type="SMART" id="SM00066"/>
    </source>
</evidence>
<sequence>MFSAFLLDTTVQSHTAGPPSAISTTANTMQNRTGAPLDSPMPRRQSCDRCHGQKVRCFTSGPEDVFEPGGQADDEVSLNGHFVSSYPCLRCEKAGALCVFSAQLRPGRPILPRDPSSNVPSRKRARTASSRASPSNLASPSHCSAQLSPTSNPFFSSMLNLGDPSLVSQRSPAFHNTSEFPVDPLLLTSNNNNHNHNNTHHMSFKPRGLPLRDSSHDDSMLFNQQWLPSPGLHEQDMTFPTTPMYPNPPTSIPGPIQILPQTVVPHETTIFASPTQHSPTATPTTTVFPTPTTATFSTSGGWDHPLLPNTHLEDLTSICRRVHRAASTLPGGPASGSLWPLTAPSVNDLFDAACSLVHLADQHAASKAAAPHTPSTYPFPPSPTPSPTNTNPSPMSSSPPSAAPGGIPAALDSAFHILAASCHATVVAVFDDMAGCFLEYMHQTGKDNTASAAGVLPQISITVNLMGHLLTQMGRAFAAGGLGGARGSGMNTPTSPGLMGDFGADEFGDLHFGGGEFDAFQGFGGDGESQRQVRVRAKVRMVKALVEGMGVL</sequence>
<feature type="region of interest" description="Disordered" evidence="2">
    <location>
        <begin position="367"/>
        <end position="405"/>
    </location>
</feature>
<gene>
    <name evidence="4" type="ORF">B0T18DRAFT_98039</name>
</gene>
<dbReference type="Gene3D" id="4.10.240.10">
    <property type="entry name" value="Zn(2)-C6 fungal-type DNA-binding domain"/>
    <property type="match status" value="1"/>
</dbReference>
<dbReference type="AlphaFoldDB" id="A0AA40F0V6"/>
<dbReference type="SMART" id="SM00066">
    <property type="entry name" value="GAL4"/>
    <property type="match status" value="1"/>
</dbReference>
<dbReference type="InterPro" id="IPR001138">
    <property type="entry name" value="Zn2Cys6_DnaBD"/>
</dbReference>
<evidence type="ECO:0000313" key="4">
    <source>
        <dbReference type="EMBL" id="KAK0749108.1"/>
    </source>
</evidence>
<keyword evidence="5" id="KW-1185">Reference proteome</keyword>
<feature type="region of interest" description="Disordered" evidence="2">
    <location>
        <begin position="108"/>
        <end position="145"/>
    </location>
</feature>
<organism evidence="4 5">
    <name type="scientific">Schizothecium vesticola</name>
    <dbReference type="NCBI Taxonomy" id="314040"/>
    <lineage>
        <taxon>Eukaryota</taxon>
        <taxon>Fungi</taxon>
        <taxon>Dikarya</taxon>
        <taxon>Ascomycota</taxon>
        <taxon>Pezizomycotina</taxon>
        <taxon>Sordariomycetes</taxon>
        <taxon>Sordariomycetidae</taxon>
        <taxon>Sordariales</taxon>
        <taxon>Schizotheciaceae</taxon>
        <taxon>Schizothecium</taxon>
    </lineage>
</organism>
<feature type="compositionally biased region" description="Low complexity" evidence="2">
    <location>
        <begin position="387"/>
        <end position="405"/>
    </location>
</feature>
<comment type="caution">
    <text evidence="4">The sequence shown here is derived from an EMBL/GenBank/DDBJ whole genome shotgun (WGS) entry which is preliminary data.</text>
</comment>
<dbReference type="SUPFAM" id="SSF57701">
    <property type="entry name" value="Zn2/Cys6 DNA-binding domain"/>
    <property type="match status" value="1"/>
</dbReference>
<evidence type="ECO:0000256" key="2">
    <source>
        <dbReference type="SAM" id="MobiDB-lite"/>
    </source>
</evidence>
<reference evidence="4" key="1">
    <citation type="submission" date="2023-06" db="EMBL/GenBank/DDBJ databases">
        <title>Genome-scale phylogeny and comparative genomics of the fungal order Sordariales.</title>
        <authorList>
            <consortium name="Lawrence Berkeley National Laboratory"/>
            <person name="Hensen N."/>
            <person name="Bonometti L."/>
            <person name="Westerberg I."/>
            <person name="Brannstrom I.O."/>
            <person name="Guillou S."/>
            <person name="Cros-Aarteil S."/>
            <person name="Calhoun S."/>
            <person name="Haridas S."/>
            <person name="Kuo A."/>
            <person name="Mondo S."/>
            <person name="Pangilinan J."/>
            <person name="Riley R."/>
            <person name="LaButti K."/>
            <person name="Andreopoulos B."/>
            <person name="Lipzen A."/>
            <person name="Chen C."/>
            <person name="Yanf M."/>
            <person name="Daum C."/>
            <person name="Ng V."/>
            <person name="Clum A."/>
            <person name="Steindorff A."/>
            <person name="Ohm R."/>
            <person name="Martin F."/>
            <person name="Silar P."/>
            <person name="Natvig D."/>
            <person name="Lalanne C."/>
            <person name="Gautier V."/>
            <person name="Ament-velasquez S.L."/>
            <person name="Kruys A."/>
            <person name="Hutchinson M.I."/>
            <person name="Powell A.J."/>
            <person name="Barry K."/>
            <person name="Miller A.N."/>
            <person name="Grigoriev I.V."/>
            <person name="Debuchy R."/>
            <person name="Gladieux P."/>
            <person name="Thoren M.H."/>
            <person name="Johannesson H."/>
        </authorList>
    </citation>
    <scope>NUCLEOTIDE SEQUENCE</scope>
    <source>
        <strain evidence="4">SMH3187-1</strain>
    </source>
</reference>